<dbReference type="PRINTS" id="PR00035">
    <property type="entry name" value="HTHGNTR"/>
</dbReference>
<dbReference type="AlphaFoldDB" id="A0A8J7FDF6"/>
<dbReference type="Pfam" id="PF00392">
    <property type="entry name" value="GntR"/>
    <property type="match status" value="1"/>
</dbReference>
<feature type="domain" description="HTH gntR-type" evidence="4">
    <location>
        <begin position="7"/>
        <end position="74"/>
    </location>
</feature>
<dbReference type="GO" id="GO:0003677">
    <property type="term" value="F:DNA binding"/>
    <property type="evidence" value="ECO:0007669"/>
    <property type="project" value="UniProtKB-KW"/>
</dbReference>
<dbReference type="RefSeq" id="WP_193954726.1">
    <property type="nucleotide sequence ID" value="NZ_JADEYS010000021.1"/>
</dbReference>
<evidence type="ECO:0000313" key="6">
    <source>
        <dbReference type="Proteomes" id="UP000640333"/>
    </source>
</evidence>
<dbReference type="InterPro" id="IPR000524">
    <property type="entry name" value="Tscrpt_reg_HTH_GntR"/>
</dbReference>
<evidence type="ECO:0000313" key="5">
    <source>
        <dbReference type="EMBL" id="MBE9399032.1"/>
    </source>
</evidence>
<dbReference type="PANTHER" id="PTHR43537:SF50">
    <property type="entry name" value="TRANSCRIPTIONAL REGULATORY PROTEIN"/>
    <property type="match status" value="1"/>
</dbReference>
<dbReference type="PROSITE" id="PS50949">
    <property type="entry name" value="HTH_GNTR"/>
    <property type="match status" value="1"/>
</dbReference>
<dbReference type="Pfam" id="PF07729">
    <property type="entry name" value="FCD"/>
    <property type="match status" value="1"/>
</dbReference>
<dbReference type="Proteomes" id="UP000640333">
    <property type="component" value="Unassembled WGS sequence"/>
</dbReference>
<keyword evidence="2" id="KW-0238">DNA-binding</keyword>
<dbReference type="GO" id="GO:0003700">
    <property type="term" value="F:DNA-binding transcription factor activity"/>
    <property type="evidence" value="ECO:0007669"/>
    <property type="project" value="InterPro"/>
</dbReference>
<name>A0A8J7FDF6_9GAMM</name>
<evidence type="ECO:0000256" key="2">
    <source>
        <dbReference type="ARBA" id="ARBA00023125"/>
    </source>
</evidence>
<protein>
    <submittedName>
        <fullName evidence="5">GntR family transcriptional regulator</fullName>
    </submittedName>
</protein>
<dbReference type="PANTHER" id="PTHR43537">
    <property type="entry name" value="TRANSCRIPTIONAL REGULATOR, GNTR FAMILY"/>
    <property type="match status" value="1"/>
</dbReference>
<dbReference type="SUPFAM" id="SSF46785">
    <property type="entry name" value="Winged helix' DNA-binding domain"/>
    <property type="match status" value="1"/>
</dbReference>
<dbReference type="CDD" id="cd07377">
    <property type="entry name" value="WHTH_GntR"/>
    <property type="match status" value="1"/>
</dbReference>
<keyword evidence="1" id="KW-0805">Transcription regulation</keyword>
<keyword evidence="6" id="KW-1185">Reference proteome</keyword>
<gene>
    <name evidence="5" type="ORF">IOQ59_17370</name>
</gene>
<dbReference type="SMART" id="SM00345">
    <property type="entry name" value="HTH_GNTR"/>
    <property type="match status" value="1"/>
</dbReference>
<dbReference type="SMART" id="SM00895">
    <property type="entry name" value="FCD"/>
    <property type="match status" value="1"/>
</dbReference>
<evidence type="ECO:0000259" key="4">
    <source>
        <dbReference type="PROSITE" id="PS50949"/>
    </source>
</evidence>
<organism evidence="5 6">
    <name type="scientific">Pontibacterium sinense</name>
    <dbReference type="NCBI Taxonomy" id="2781979"/>
    <lineage>
        <taxon>Bacteria</taxon>
        <taxon>Pseudomonadati</taxon>
        <taxon>Pseudomonadota</taxon>
        <taxon>Gammaproteobacteria</taxon>
        <taxon>Oceanospirillales</taxon>
        <taxon>Oceanospirillaceae</taxon>
        <taxon>Pontibacterium</taxon>
    </lineage>
</organism>
<sequence length="223" mass="25323">MSIIKRRVLYEEVAEILARMIYESRLEPGQWIDEMKLCDELGISRTPLREALKVLASDGLVELVPRKGSYVKSISPEELDELFPIMALLEGYCTQLVAERATGSELRRLRHLHDCLEESAANGDLASYYEENIVFHDELKAVSGNEWLQRITLDLSRVIRLARQQQLKLQGRLLHSLEEHRNIITAIEAGDAAGANQAMQVHLINQYEALKAAILEDSEDEVD</sequence>
<keyword evidence="3" id="KW-0804">Transcription</keyword>
<proteinExistence type="predicted"/>
<dbReference type="InterPro" id="IPR036388">
    <property type="entry name" value="WH-like_DNA-bd_sf"/>
</dbReference>
<comment type="caution">
    <text evidence="5">The sequence shown here is derived from an EMBL/GenBank/DDBJ whole genome shotgun (WGS) entry which is preliminary data.</text>
</comment>
<reference evidence="5" key="1">
    <citation type="submission" date="2020-10" db="EMBL/GenBank/DDBJ databases">
        <title>Bacterium isolated from coastal waters sediment.</title>
        <authorList>
            <person name="Chen R.-J."/>
            <person name="Lu D.-C."/>
            <person name="Zhu K.-L."/>
            <person name="Du Z.-J."/>
        </authorList>
    </citation>
    <scope>NUCLEOTIDE SEQUENCE</scope>
    <source>
        <strain evidence="5">N1Y112</strain>
    </source>
</reference>
<evidence type="ECO:0000256" key="3">
    <source>
        <dbReference type="ARBA" id="ARBA00023163"/>
    </source>
</evidence>
<dbReference type="Gene3D" id="1.10.10.10">
    <property type="entry name" value="Winged helix-like DNA-binding domain superfamily/Winged helix DNA-binding domain"/>
    <property type="match status" value="1"/>
</dbReference>
<evidence type="ECO:0000256" key="1">
    <source>
        <dbReference type="ARBA" id="ARBA00023015"/>
    </source>
</evidence>
<dbReference type="InterPro" id="IPR011711">
    <property type="entry name" value="GntR_C"/>
</dbReference>
<dbReference type="Gene3D" id="1.20.120.530">
    <property type="entry name" value="GntR ligand-binding domain-like"/>
    <property type="match status" value="1"/>
</dbReference>
<dbReference type="InterPro" id="IPR008920">
    <property type="entry name" value="TF_FadR/GntR_C"/>
</dbReference>
<accession>A0A8J7FDF6</accession>
<dbReference type="EMBL" id="JADEYS010000021">
    <property type="protein sequence ID" value="MBE9399032.1"/>
    <property type="molecule type" value="Genomic_DNA"/>
</dbReference>
<dbReference type="SUPFAM" id="SSF48008">
    <property type="entry name" value="GntR ligand-binding domain-like"/>
    <property type="match status" value="1"/>
</dbReference>
<dbReference type="InterPro" id="IPR036390">
    <property type="entry name" value="WH_DNA-bd_sf"/>
</dbReference>